<sequence length="107" mass="12940">MRGRSFVLNKYEAVGVDQSSERCRRLAVLTKIIHQWCWCRPTMDLMRCHRLAVLTKIIHQWCWCRLTMDLMRCRRLAVLTKIIHQWCRCRPTMDLMPNLTYVVSSWN</sequence>
<reference evidence="1" key="2">
    <citation type="submission" date="2017-02" db="EMBL/GenBank/DDBJ databases">
        <title>WGS assembly of Sorghum bicolor.</title>
        <authorList>
            <person name="Paterson A."/>
            <person name="Mullet J."/>
            <person name="Bowers J."/>
            <person name="Bruggmann R."/>
            <person name="Dubchak I."/>
            <person name="Grimwood J."/>
            <person name="Gundlach H."/>
            <person name="Haberer G."/>
            <person name="Hellsten U."/>
            <person name="Mitros T."/>
            <person name="Poliakov A."/>
            <person name="Schmutz J."/>
            <person name="Spannagl M."/>
            <person name="Tang H."/>
            <person name="Wang X."/>
            <person name="Wicker T."/>
            <person name="Bharti A."/>
            <person name="Chapman J."/>
            <person name="Feltus F."/>
            <person name="Gowik U."/>
            <person name="Grigoriev I."/>
            <person name="Lyons E."/>
            <person name="Maher C."/>
            <person name="Martis M."/>
            <person name="Narechania A."/>
            <person name="Otillar R."/>
            <person name="Penning B."/>
            <person name="Salamov A."/>
            <person name="Wang Y."/>
            <person name="Zhang L."/>
            <person name="Carpita N."/>
            <person name="Freeling M."/>
            <person name="Gingle A."/>
            <person name="Hash C."/>
            <person name="Keller B."/>
            <person name="Klein P."/>
            <person name="Kresovich S."/>
            <person name="Mccann M."/>
            <person name="Ming R."/>
            <person name="Peterson D."/>
            <person name="Rahman M."/>
            <person name="Ware D."/>
            <person name="Westhoff P."/>
            <person name="Mayer K."/>
            <person name="Messing J."/>
            <person name="Sims D."/>
            <person name="Jenkins J."/>
            <person name="Shu S."/>
            <person name="Rokhsar D."/>
        </authorList>
    </citation>
    <scope>NUCLEOTIDE SEQUENCE</scope>
</reference>
<evidence type="ECO:0000313" key="2">
    <source>
        <dbReference type="Proteomes" id="UP000000768"/>
    </source>
</evidence>
<dbReference type="Gramene" id="OQU89139">
    <property type="protein sequence ID" value="OQU89139"/>
    <property type="gene ID" value="SORBI_3002G150766"/>
</dbReference>
<dbReference type="EMBL" id="CM000761">
    <property type="protein sequence ID" value="OQU89141.1"/>
    <property type="molecule type" value="Genomic_DNA"/>
</dbReference>
<dbReference type="Gramene" id="OQU89141">
    <property type="protein sequence ID" value="OQU89141"/>
    <property type="gene ID" value="SORBI_3002G150766"/>
</dbReference>
<evidence type="ECO:0000313" key="1">
    <source>
        <dbReference type="EMBL" id="OQU89138.1"/>
    </source>
</evidence>
<name>A0A1W0W417_SORBI</name>
<dbReference type="Gramene" id="OQU89140">
    <property type="protein sequence ID" value="OQU89140"/>
    <property type="gene ID" value="SORBI_3002G150766"/>
</dbReference>
<reference evidence="1 2" key="1">
    <citation type="journal article" date="2009" name="Nature">
        <title>The Sorghum bicolor genome and the diversification of grasses.</title>
        <authorList>
            <person name="Paterson A.H."/>
            <person name="Bowers J.E."/>
            <person name="Bruggmann R."/>
            <person name="Dubchak I."/>
            <person name="Grimwood J."/>
            <person name="Gundlach H."/>
            <person name="Haberer G."/>
            <person name="Hellsten U."/>
            <person name="Mitros T."/>
            <person name="Poliakov A."/>
            <person name="Schmutz J."/>
            <person name="Spannagl M."/>
            <person name="Tang H."/>
            <person name="Wang X."/>
            <person name="Wicker T."/>
            <person name="Bharti A.K."/>
            <person name="Chapman J."/>
            <person name="Feltus F.A."/>
            <person name="Gowik U."/>
            <person name="Grigoriev I.V."/>
            <person name="Lyons E."/>
            <person name="Maher C.A."/>
            <person name="Martis M."/>
            <person name="Narechania A."/>
            <person name="Otillar R.P."/>
            <person name="Penning B.W."/>
            <person name="Salamov A.A."/>
            <person name="Wang Y."/>
            <person name="Zhang L."/>
            <person name="Carpita N.C."/>
            <person name="Freeling M."/>
            <person name="Gingle A.R."/>
            <person name="Hash C.T."/>
            <person name="Keller B."/>
            <person name="Klein P."/>
            <person name="Kresovich S."/>
            <person name="McCann M.C."/>
            <person name="Ming R."/>
            <person name="Peterson D.G."/>
            <person name="Mehboob-ur-Rahman"/>
            <person name="Ware D."/>
            <person name="Westhoff P."/>
            <person name="Mayer K.F."/>
            <person name="Messing J."/>
            <person name="Rokhsar D.S."/>
        </authorList>
    </citation>
    <scope>NUCLEOTIDE SEQUENCE [LARGE SCALE GENOMIC DNA]</scope>
    <source>
        <strain evidence="2">cv. BTx623</strain>
    </source>
</reference>
<dbReference type="EMBL" id="CM000761">
    <property type="protein sequence ID" value="OQU89137.1"/>
    <property type="molecule type" value="Genomic_DNA"/>
</dbReference>
<reference evidence="2" key="3">
    <citation type="journal article" date="2018" name="Plant J.">
        <title>The Sorghum bicolor reference genome: improved assembly, gene annotations, a transcriptome atlas, and signatures of genome organization.</title>
        <authorList>
            <person name="McCormick R.F."/>
            <person name="Truong S.K."/>
            <person name="Sreedasyam A."/>
            <person name="Jenkins J."/>
            <person name="Shu S."/>
            <person name="Sims D."/>
            <person name="Kennedy M."/>
            <person name="Amirebrahimi M."/>
            <person name="Weers B.D."/>
            <person name="McKinley B."/>
            <person name="Mattison A."/>
            <person name="Morishige D.T."/>
            <person name="Grimwood J."/>
            <person name="Schmutz J."/>
            <person name="Mullet J.E."/>
        </authorList>
    </citation>
    <scope>NUCLEOTIDE SEQUENCE [LARGE SCALE GENOMIC DNA]</scope>
    <source>
        <strain evidence="2">cv. BTx623</strain>
    </source>
</reference>
<dbReference type="EMBL" id="CM000761">
    <property type="protein sequence ID" value="OQU89136.1"/>
    <property type="molecule type" value="Genomic_DNA"/>
</dbReference>
<dbReference type="Gramene" id="OQU89134">
    <property type="protein sequence ID" value="OQU89134"/>
    <property type="gene ID" value="SORBI_3002G150766"/>
</dbReference>
<dbReference type="EMBL" id="CM000761">
    <property type="protein sequence ID" value="OQU89140.1"/>
    <property type="molecule type" value="Genomic_DNA"/>
</dbReference>
<dbReference type="InParanoid" id="A0A1W0W417"/>
<dbReference type="AlphaFoldDB" id="A0A1W0W417"/>
<accession>A0A1W0W417</accession>
<gene>
    <name evidence="1" type="ORF">SORBI_3002G150766</name>
</gene>
<dbReference type="EMBL" id="CM000761">
    <property type="protein sequence ID" value="OQU89139.1"/>
    <property type="molecule type" value="Genomic_DNA"/>
</dbReference>
<dbReference type="EMBL" id="CM000761">
    <property type="protein sequence ID" value="OQU89138.1"/>
    <property type="molecule type" value="Genomic_DNA"/>
</dbReference>
<dbReference type="Gramene" id="OQU89137">
    <property type="protein sequence ID" value="OQU89137"/>
    <property type="gene ID" value="SORBI_3002G150766"/>
</dbReference>
<dbReference type="Gramene" id="OQU89136">
    <property type="protein sequence ID" value="OQU89136"/>
    <property type="gene ID" value="SORBI_3002G150766"/>
</dbReference>
<dbReference type="Gramene" id="OQU89135">
    <property type="protein sequence ID" value="OQU89135"/>
    <property type="gene ID" value="SORBI_3002G150766"/>
</dbReference>
<dbReference type="EMBL" id="CM000761">
    <property type="protein sequence ID" value="OQU89134.1"/>
    <property type="molecule type" value="Genomic_DNA"/>
</dbReference>
<organism evidence="1 2">
    <name type="scientific">Sorghum bicolor</name>
    <name type="common">Sorghum</name>
    <name type="synonym">Sorghum vulgare</name>
    <dbReference type="NCBI Taxonomy" id="4558"/>
    <lineage>
        <taxon>Eukaryota</taxon>
        <taxon>Viridiplantae</taxon>
        <taxon>Streptophyta</taxon>
        <taxon>Embryophyta</taxon>
        <taxon>Tracheophyta</taxon>
        <taxon>Spermatophyta</taxon>
        <taxon>Magnoliopsida</taxon>
        <taxon>Liliopsida</taxon>
        <taxon>Poales</taxon>
        <taxon>Poaceae</taxon>
        <taxon>PACMAD clade</taxon>
        <taxon>Panicoideae</taxon>
        <taxon>Andropogonodae</taxon>
        <taxon>Andropogoneae</taxon>
        <taxon>Sorghinae</taxon>
        <taxon>Sorghum</taxon>
    </lineage>
</organism>
<proteinExistence type="predicted"/>
<dbReference type="EMBL" id="CM000761">
    <property type="protein sequence ID" value="OQU89135.1"/>
    <property type="molecule type" value="Genomic_DNA"/>
</dbReference>
<dbReference type="EMBL" id="CM000761">
    <property type="protein sequence ID" value="OQU89133.1"/>
    <property type="molecule type" value="Genomic_DNA"/>
</dbReference>
<protein>
    <submittedName>
        <fullName evidence="1">Uncharacterized protein</fullName>
    </submittedName>
</protein>
<dbReference type="Gramene" id="OQU89133">
    <property type="protein sequence ID" value="OQU89133"/>
    <property type="gene ID" value="SORBI_3002G150766"/>
</dbReference>
<dbReference type="Gramene" id="OQU89138">
    <property type="protein sequence ID" value="OQU89138"/>
    <property type="gene ID" value="SORBI_3002G150766"/>
</dbReference>
<keyword evidence="2" id="KW-1185">Reference proteome</keyword>
<dbReference type="Proteomes" id="UP000000768">
    <property type="component" value="Chromosome 2"/>
</dbReference>